<gene>
    <name evidence="2" type="ORF">Salat_2887200</name>
</gene>
<sequence>MATFASMLQDLINLCESVVTTDEWAKTPLEKRNTTQHSEHTTRTQMFLISLPSSRWLTAKWVRNSLLISLLRTQIKWVRNCECAIETQIRKRAQLTRWLTTQEKVVNSTTRQGEETRERRGFRQSSR</sequence>
<proteinExistence type="predicted"/>
<name>A0AAE1XI68_9LAMI</name>
<reference evidence="2" key="1">
    <citation type="submission" date="2020-06" db="EMBL/GenBank/DDBJ databases">
        <authorList>
            <person name="Li T."/>
            <person name="Hu X."/>
            <person name="Zhang T."/>
            <person name="Song X."/>
            <person name="Zhang H."/>
            <person name="Dai N."/>
            <person name="Sheng W."/>
            <person name="Hou X."/>
            <person name="Wei L."/>
        </authorList>
    </citation>
    <scope>NUCLEOTIDE SEQUENCE</scope>
    <source>
        <strain evidence="2">3651</strain>
        <tissue evidence="2">Leaf</tissue>
    </source>
</reference>
<keyword evidence="3" id="KW-1185">Reference proteome</keyword>
<comment type="caution">
    <text evidence="2">The sequence shown here is derived from an EMBL/GenBank/DDBJ whole genome shotgun (WGS) entry which is preliminary data.</text>
</comment>
<reference evidence="2" key="2">
    <citation type="journal article" date="2024" name="Plant">
        <title>Genomic evolution and insights into agronomic trait innovations of Sesamum species.</title>
        <authorList>
            <person name="Miao H."/>
            <person name="Wang L."/>
            <person name="Qu L."/>
            <person name="Liu H."/>
            <person name="Sun Y."/>
            <person name="Le M."/>
            <person name="Wang Q."/>
            <person name="Wei S."/>
            <person name="Zheng Y."/>
            <person name="Lin W."/>
            <person name="Duan Y."/>
            <person name="Cao H."/>
            <person name="Xiong S."/>
            <person name="Wang X."/>
            <person name="Wei L."/>
            <person name="Li C."/>
            <person name="Ma Q."/>
            <person name="Ju M."/>
            <person name="Zhao R."/>
            <person name="Li G."/>
            <person name="Mu C."/>
            <person name="Tian Q."/>
            <person name="Mei H."/>
            <person name="Zhang T."/>
            <person name="Gao T."/>
            <person name="Zhang H."/>
        </authorList>
    </citation>
    <scope>NUCLEOTIDE SEQUENCE</scope>
    <source>
        <strain evidence="2">3651</strain>
    </source>
</reference>
<accession>A0AAE1XI68</accession>
<feature type="compositionally biased region" description="Basic and acidic residues" evidence="1">
    <location>
        <begin position="112"/>
        <end position="121"/>
    </location>
</feature>
<feature type="region of interest" description="Disordered" evidence="1">
    <location>
        <begin position="106"/>
        <end position="127"/>
    </location>
</feature>
<dbReference type="AlphaFoldDB" id="A0AAE1XI68"/>
<evidence type="ECO:0000313" key="3">
    <source>
        <dbReference type="Proteomes" id="UP001293254"/>
    </source>
</evidence>
<evidence type="ECO:0000313" key="2">
    <source>
        <dbReference type="EMBL" id="KAK4412402.1"/>
    </source>
</evidence>
<protein>
    <submittedName>
        <fullName evidence="2">Uncharacterized protein</fullName>
    </submittedName>
</protein>
<dbReference type="EMBL" id="JACGWO010000013">
    <property type="protein sequence ID" value="KAK4412402.1"/>
    <property type="molecule type" value="Genomic_DNA"/>
</dbReference>
<evidence type="ECO:0000256" key="1">
    <source>
        <dbReference type="SAM" id="MobiDB-lite"/>
    </source>
</evidence>
<organism evidence="2 3">
    <name type="scientific">Sesamum alatum</name>
    <dbReference type="NCBI Taxonomy" id="300844"/>
    <lineage>
        <taxon>Eukaryota</taxon>
        <taxon>Viridiplantae</taxon>
        <taxon>Streptophyta</taxon>
        <taxon>Embryophyta</taxon>
        <taxon>Tracheophyta</taxon>
        <taxon>Spermatophyta</taxon>
        <taxon>Magnoliopsida</taxon>
        <taxon>eudicotyledons</taxon>
        <taxon>Gunneridae</taxon>
        <taxon>Pentapetalae</taxon>
        <taxon>asterids</taxon>
        <taxon>lamiids</taxon>
        <taxon>Lamiales</taxon>
        <taxon>Pedaliaceae</taxon>
        <taxon>Sesamum</taxon>
    </lineage>
</organism>
<dbReference type="Proteomes" id="UP001293254">
    <property type="component" value="Unassembled WGS sequence"/>
</dbReference>